<evidence type="ECO:0000313" key="7">
    <source>
        <dbReference type="EMBL" id="PHZ15273.1"/>
    </source>
</evidence>
<dbReference type="EMBL" id="KZ303844">
    <property type="protein sequence ID" value="PHZ15273.1"/>
    <property type="molecule type" value="Genomic_DNA"/>
</dbReference>
<organism evidence="7 8">
    <name type="scientific">Rhizopus microsporus ATCC 52813</name>
    <dbReference type="NCBI Taxonomy" id="1340429"/>
    <lineage>
        <taxon>Eukaryota</taxon>
        <taxon>Fungi</taxon>
        <taxon>Fungi incertae sedis</taxon>
        <taxon>Mucoromycota</taxon>
        <taxon>Mucoromycotina</taxon>
        <taxon>Mucoromycetes</taxon>
        <taxon>Mucorales</taxon>
        <taxon>Mucorineae</taxon>
        <taxon>Rhizopodaceae</taxon>
        <taxon>Rhizopus</taxon>
    </lineage>
</organism>
<proteinExistence type="inferred from homology"/>
<dbReference type="InterPro" id="IPR042231">
    <property type="entry name" value="Cho/carn_acyl_trans_2"/>
</dbReference>
<dbReference type="GO" id="GO:0004092">
    <property type="term" value="F:carnitine O-acetyltransferase activity"/>
    <property type="evidence" value="ECO:0007669"/>
    <property type="project" value="TreeGrafter"/>
</dbReference>
<dbReference type="GO" id="GO:0005739">
    <property type="term" value="C:mitochondrion"/>
    <property type="evidence" value="ECO:0007669"/>
    <property type="project" value="TreeGrafter"/>
</dbReference>
<evidence type="ECO:0000313" key="8">
    <source>
        <dbReference type="Proteomes" id="UP000242254"/>
    </source>
</evidence>
<keyword evidence="3 5" id="KW-0012">Acyltransferase</keyword>
<dbReference type="STRING" id="1340429.A0A2G4T2M8"/>
<dbReference type="AlphaFoldDB" id="A0A2G4T2M8"/>
<dbReference type="InterPro" id="IPR039551">
    <property type="entry name" value="Cho/carn_acyl_trans"/>
</dbReference>
<evidence type="ECO:0000256" key="4">
    <source>
        <dbReference type="PIRSR" id="PIRSR600542-1"/>
    </source>
</evidence>
<dbReference type="GeneID" id="35444394"/>
<dbReference type="Gene3D" id="3.30.559.70">
    <property type="entry name" value="Choline/Carnitine o-acyltransferase, domain 2"/>
    <property type="match status" value="1"/>
</dbReference>
<sequence>MTIRFPVDSDAVEGETFKYQNQLPKLPIPDLNETAKRYLNALKPLQTPEEHEVTKKAVQEFLINEGPKLQEKLKTYATDKSSYIEEFWYDSYLQFTDPVVLNLNPFFLLEDDPTPLRNNQIVRASSLIYSTLTFVHALKTRHLEPDVIRGKPLCMSQFHRLFATSRVPTEEGCHMVPHPESRHIVIMSHSQFYYFQVFDESGDFTLTEKEIAANLKAIQKDSAKTPAAEVAKRAVGVFTTENRRNWARLRRQLESDDVNREALHLVDEALFIVCLDHVQPKSSEELSNNMLCGTYNLEQGVQVGTCTNRWYDKLQIIVCQNGSAGINFEHTGVDGHTVLRYVSDIYTDTILRFAKTINSQTQSIFHSYRQRRDSNAMAAREKLNENNFVSYFDHNPRKIEWNMTEEIELGVKFAETRLSDLTLQNEVKVLEFDKYGKHFITDMRMSPDAFVQMAIQAAYYGLYGKPECSYEPAMTKMFLHGRTEAIRTVTDQSVEFVQKFFDPKVSCHNKLEALRTALKTHTKNTRECSQGLGQDRHLYALECLWARMHRDEQKPRIFTDAGWRTLNHTVISTSNCGNPALRLFGFGPVVANGFGIGYIIKDDRISFVASSKHRQTERLLQTLQKYLVEVKTMLLNEKYPGGVSQRQRILALEEEYDHGDGYTYYDTGDRPSKANGIHRKIGKRLIIQENDE</sequence>
<gene>
    <name evidence="7" type="ORF">RHIMIDRAFT_286658</name>
</gene>
<protein>
    <submittedName>
        <fullName evidence="7">Acyltransferase ChoActase/COT/CPT</fullName>
    </submittedName>
</protein>
<dbReference type="Gene3D" id="3.30.559.10">
    <property type="entry name" value="Chloramphenicol acetyltransferase-like domain"/>
    <property type="match status" value="1"/>
</dbReference>
<dbReference type="RefSeq" id="XP_023468981.1">
    <property type="nucleotide sequence ID" value="XM_023613405.1"/>
</dbReference>
<evidence type="ECO:0000256" key="5">
    <source>
        <dbReference type="RuleBase" id="RU003801"/>
    </source>
</evidence>
<dbReference type="PANTHER" id="PTHR22589">
    <property type="entry name" value="CARNITINE O-ACYLTRANSFERASE"/>
    <property type="match status" value="1"/>
</dbReference>
<dbReference type="SUPFAM" id="SSF52777">
    <property type="entry name" value="CoA-dependent acyltransferases"/>
    <property type="match status" value="2"/>
</dbReference>
<evidence type="ECO:0000259" key="6">
    <source>
        <dbReference type="Pfam" id="PF00755"/>
    </source>
</evidence>
<keyword evidence="8" id="KW-1185">Reference proteome</keyword>
<dbReference type="PROSITE" id="PS00439">
    <property type="entry name" value="ACYLTRANSF_C_1"/>
    <property type="match status" value="1"/>
</dbReference>
<dbReference type="PANTHER" id="PTHR22589:SF29">
    <property type="entry name" value="MITOCHONDRIAL CARNITINE O-ACETYLTRANSFERASE-RELATED"/>
    <property type="match status" value="1"/>
</dbReference>
<feature type="active site" description="Proton acceptor" evidence="4">
    <location>
        <position position="330"/>
    </location>
</feature>
<dbReference type="InterPro" id="IPR000542">
    <property type="entry name" value="Carn_acyl_trans"/>
</dbReference>
<comment type="similarity">
    <text evidence="1 5">Belongs to the carnitine/choline acetyltransferase family.</text>
</comment>
<dbReference type="FunFam" id="3.30.559.10:FF:000019">
    <property type="entry name" value="Carnitine acetyl transferase"/>
    <property type="match status" value="1"/>
</dbReference>
<evidence type="ECO:0000256" key="2">
    <source>
        <dbReference type="ARBA" id="ARBA00022679"/>
    </source>
</evidence>
<accession>A0A2G4T2M8</accession>
<evidence type="ECO:0000256" key="3">
    <source>
        <dbReference type="ARBA" id="ARBA00023315"/>
    </source>
</evidence>
<evidence type="ECO:0000256" key="1">
    <source>
        <dbReference type="ARBA" id="ARBA00005232"/>
    </source>
</evidence>
<dbReference type="Pfam" id="PF00755">
    <property type="entry name" value="Carn_acyltransf"/>
    <property type="match status" value="1"/>
</dbReference>
<name>A0A2G4T2M8_RHIZD</name>
<dbReference type="InterPro" id="IPR023213">
    <property type="entry name" value="CAT-like_dom_sf"/>
</dbReference>
<feature type="domain" description="Choline/carnitine acyltransferase" evidence="6">
    <location>
        <begin position="26"/>
        <end position="625"/>
    </location>
</feature>
<dbReference type="PROSITE" id="PS00440">
    <property type="entry name" value="ACYLTRANSF_C_2"/>
    <property type="match status" value="1"/>
</dbReference>
<dbReference type="Proteomes" id="UP000242254">
    <property type="component" value="Unassembled WGS sequence"/>
</dbReference>
<reference evidence="7 8" key="1">
    <citation type="journal article" date="2016" name="Proc. Natl. Acad. Sci. U.S.A.">
        <title>Lipid metabolic changes in an early divergent fungus govern the establishment of a mutualistic symbiosis with endobacteria.</title>
        <authorList>
            <person name="Lastovetsky O.A."/>
            <person name="Gaspar M.L."/>
            <person name="Mondo S.J."/>
            <person name="LaButti K.M."/>
            <person name="Sandor L."/>
            <person name="Grigoriev I.V."/>
            <person name="Henry S.A."/>
            <person name="Pawlowska T.E."/>
        </authorList>
    </citation>
    <scope>NUCLEOTIDE SEQUENCE [LARGE SCALE GENOMIC DNA]</scope>
    <source>
        <strain evidence="7 8">ATCC 52813</strain>
    </source>
</reference>
<dbReference type="GO" id="GO:0009437">
    <property type="term" value="P:carnitine metabolic process"/>
    <property type="evidence" value="ECO:0007669"/>
    <property type="project" value="TreeGrafter"/>
</dbReference>
<keyword evidence="2 5" id="KW-0808">Transferase</keyword>
<dbReference type="FunFam" id="3.30.559.70:FF:000003">
    <property type="entry name" value="Carnitine acetyl transferase FacC"/>
    <property type="match status" value="1"/>
</dbReference>